<dbReference type="SUPFAM" id="SSF48208">
    <property type="entry name" value="Six-hairpin glycosidases"/>
    <property type="match status" value="1"/>
</dbReference>
<dbReference type="Pfam" id="PF16335">
    <property type="entry name" value="GtaA_6_Hairpin"/>
    <property type="match status" value="1"/>
</dbReference>
<accession>A0ABP8G092</accession>
<proteinExistence type="predicted"/>
<dbReference type="SUPFAM" id="SSF49785">
    <property type="entry name" value="Galactose-binding domain-like"/>
    <property type="match status" value="1"/>
</dbReference>
<dbReference type="InterPro" id="IPR032514">
    <property type="entry name" value="GtaA_central"/>
</dbReference>
<evidence type="ECO:0000256" key="1">
    <source>
        <dbReference type="SAM" id="SignalP"/>
    </source>
</evidence>
<keyword evidence="1" id="KW-0732">Signal</keyword>
<gene>
    <name evidence="5" type="ORF">GCM10023149_10850</name>
</gene>
<feature type="domain" description="Glutaminase A N-terminal" evidence="4">
    <location>
        <begin position="246"/>
        <end position="466"/>
    </location>
</feature>
<organism evidence="5 6">
    <name type="scientific">Mucilaginibacter gynuensis</name>
    <dbReference type="NCBI Taxonomy" id="1302236"/>
    <lineage>
        <taxon>Bacteria</taxon>
        <taxon>Pseudomonadati</taxon>
        <taxon>Bacteroidota</taxon>
        <taxon>Sphingobacteriia</taxon>
        <taxon>Sphingobacteriales</taxon>
        <taxon>Sphingobacteriaceae</taxon>
        <taxon>Mucilaginibacter</taxon>
    </lineage>
</organism>
<dbReference type="Pfam" id="PF16334">
    <property type="entry name" value="DUF4964"/>
    <property type="match status" value="1"/>
</dbReference>
<name>A0ABP8G092_9SPHI</name>
<evidence type="ECO:0000259" key="2">
    <source>
        <dbReference type="Pfam" id="PF16334"/>
    </source>
</evidence>
<sequence>MRKNLLFGIALFLTSFHYASGQDRKAPAYPLITHNPYFSIWSTANKLTDATTTHWTGSNQSLIGLINVDGTIYRFLGKEPEYYKTILSASDEKLYEVTYTETKPEGDWKAAQYPATGWKQGASPIGDTEGLDKILWKTKDIWFRRTFTIAKTEDINKLLLKLSHDDDVEVFLNGEELYSKVGVTNDYGLIPIDKTKLKAGQNVLAMHVVNTGGGARADIGLVDKEKPSADKPISVADETNVSINATQTIYSFKAGKVDLDVTFTSPLLMNDLSLLSRPVSYIAYKVKANDGKTHNVKVYLSASTDIAVNKSSQEVTAKKYATANLSILKAGSVEQPILKKKGDDMRIDWGYVYVAAPKSAGATQFITSEKEAIGAFRKGSVVSTASQGKKLALNTVVPFTKVGAAPVSKFIELGYDDIYSIQYFKTNLRPWWNLSGKETIGGQLTKAATGYASVLQKCAAFNTSMYAQALKSGGKDYAELCVLAYRQSIAAHQLVKSPQGEILWLSKENFSGGFINTVDVTYPSAPLYLVYNPELLQGMLNGIFYFSESGKFDKNFAAHDLGTYPHANGQTYGEGMPVEESGNMIILVAAIAKAQGNPEYARKHWKTLSTWVNYLTEEGFDPANQLCTDDFAGHLARNANLSVKAIVGIGCYAQLADALGEKQTAAKYREIAKGMVGKWMQLAGDGDHYTLTFENKGTWSQKYNLVWDKVLGLNLFPQSVYDTETKYYLSKQNEYGLPLDSRKTYTKSDWILWTATFAPTQKEFEALVQPVYKYALETSTRVPLSDWHETTNGKQTGFQARSVIGGYFMKMLYDKQTAKK</sequence>
<evidence type="ECO:0000313" key="5">
    <source>
        <dbReference type="EMBL" id="GAA4314638.1"/>
    </source>
</evidence>
<reference evidence="6" key="1">
    <citation type="journal article" date="2019" name="Int. J. Syst. Evol. Microbiol.">
        <title>The Global Catalogue of Microorganisms (GCM) 10K type strain sequencing project: providing services to taxonomists for standard genome sequencing and annotation.</title>
        <authorList>
            <consortium name="The Broad Institute Genomics Platform"/>
            <consortium name="The Broad Institute Genome Sequencing Center for Infectious Disease"/>
            <person name="Wu L."/>
            <person name="Ma J."/>
        </authorList>
    </citation>
    <scope>NUCLEOTIDE SEQUENCE [LARGE SCALE GENOMIC DNA]</scope>
    <source>
        <strain evidence="6">JCM 17705</strain>
    </source>
</reference>
<evidence type="ECO:0000259" key="3">
    <source>
        <dbReference type="Pfam" id="PF16335"/>
    </source>
</evidence>
<comment type="caution">
    <text evidence="5">The sequence shown here is derived from an EMBL/GenBank/DDBJ whole genome shotgun (WGS) entry which is preliminary data.</text>
</comment>
<dbReference type="InterPro" id="IPR033433">
    <property type="entry name" value="GtaA_N"/>
</dbReference>
<dbReference type="Gene3D" id="1.50.10.10">
    <property type="match status" value="1"/>
</dbReference>
<dbReference type="PANTHER" id="PTHR31987">
    <property type="entry name" value="GLUTAMINASE A-RELATED"/>
    <property type="match status" value="1"/>
</dbReference>
<protein>
    <submittedName>
        <fullName evidence="5">DUF4965 domain-containing protein</fullName>
    </submittedName>
</protein>
<feature type="chain" id="PRO_5046257956" evidence="1">
    <location>
        <begin position="20"/>
        <end position="820"/>
    </location>
</feature>
<evidence type="ECO:0000313" key="6">
    <source>
        <dbReference type="Proteomes" id="UP001500582"/>
    </source>
</evidence>
<dbReference type="InterPro" id="IPR008979">
    <property type="entry name" value="Galactose-bd-like_sf"/>
</dbReference>
<dbReference type="Proteomes" id="UP001500582">
    <property type="component" value="Unassembled WGS sequence"/>
</dbReference>
<dbReference type="InterPro" id="IPR008928">
    <property type="entry name" value="6-hairpin_glycosidase_sf"/>
</dbReference>
<feature type="signal peptide" evidence="1">
    <location>
        <begin position="1"/>
        <end position="19"/>
    </location>
</feature>
<dbReference type="Pfam" id="PF17168">
    <property type="entry name" value="DUF5127"/>
    <property type="match status" value="1"/>
</dbReference>
<keyword evidence="6" id="KW-1185">Reference proteome</keyword>
<dbReference type="InterPro" id="IPR032515">
    <property type="entry name" value="DUF4964"/>
</dbReference>
<dbReference type="PANTHER" id="PTHR31987:SF1">
    <property type="entry name" value="GLUTAMINASE A"/>
    <property type="match status" value="1"/>
</dbReference>
<dbReference type="InterPro" id="IPR012341">
    <property type="entry name" value="6hp_glycosidase-like_sf"/>
</dbReference>
<feature type="domain" description="Glutaminase A central" evidence="3">
    <location>
        <begin position="474"/>
        <end position="810"/>
    </location>
</feature>
<evidence type="ECO:0000259" key="4">
    <source>
        <dbReference type="Pfam" id="PF17168"/>
    </source>
</evidence>
<dbReference type="Gene3D" id="2.60.120.260">
    <property type="entry name" value="Galactose-binding domain-like"/>
    <property type="match status" value="1"/>
</dbReference>
<dbReference type="RefSeq" id="WP_345209990.1">
    <property type="nucleotide sequence ID" value="NZ_BAABFT010000002.1"/>
</dbReference>
<dbReference type="EMBL" id="BAABFT010000002">
    <property type="protein sequence ID" value="GAA4314638.1"/>
    <property type="molecule type" value="Genomic_DNA"/>
</dbReference>
<dbReference type="InterPro" id="IPR052743">
    <property type="entry name" value="Glutaminase_GtaA"/>
</dbReference>
<feature type="domain" description="DUF4964" evidence="2">
    <location>
        <begin position="18"/>
        <end position="80"/>
    </location>
</feature>